<dbReference type="GO" id="GO:0004519">
    <property type="term" value="F:endonuclease activity"/>
    <property type="evidence" value="ECO:0007669"/>
    <property type="project" value="UniProtKB-KW"/>
</dbReference>
<evidence type="ECO:0000313" key="4">
    <source>
        <dbReference type="EMBL" id="GAA3623773.1"/>
    </source>
</evidence>
<dbReference type="InterPro" id="IPR003615">
    <property type="entry name" value="HNH_nuc"/>
</dbReference>
<proteinExistence type="inferred from homology"/>
<dbReference type="Pfam" id="PF02720">
    <property type="entry name" value="DUF222"/>
    <property type="match status" value="1"/>
</dbReference>
<keyword evidence="4" id="KW-0378">Hydrolase</keyword>
<dbReference type="Gene3D" id="1.10.30.50">
    <property type="match status" value="1"/>
</dbReference>
<sequence>MDRFSDPTIDEAYAAGASGGLSLVLDVDAAMATFAAERFEAIGALRRTAMSGLDYGASTEIALRSLRLELAAALRVSDYTAGRLLDLADALTDRFPRVLESLGRARITQQHAEVLVDVVSEAEPELQAGLAAEGLLLAEEVPVAAFRRAFRERVAAARAVTLAERHEEAVRNRRVYYQDDVAGMAWLSLYGPAVELKAGLNRLTAIAQPISRCADEVRTLDQVRADALCDLLIDGTTPHLPDTATGIRATVAVTVPVLTLLGVDETTPATVEGVGPIPAAQARELCGGSREWMRVLTHPETGVVLSVGRDTYKPPADLTRLVNWRAGTCQAPGCGMPAARCELDHTIAWVDGGHTAENNLAPLCKGHHTVKHHGNWRVMQAPGGVLHWTSPTGRAYVAHPQRRTPSFRPAGSDTTAATGTDPPF</sequence>
<evidence type="ECO:0000259" key="3">
    <source>
        <dbReference type="SMART" id="SM00507"/>
    </source>
</evidence>
<dbReference type="CDD" id="cd00085">
    <property type="entry name" value="HNHc"/>
    <property type="match status" value="1"/>
</dbReference>
<evidence type="ECO:0000256" key="2">
    <source>
        <dbReference type="SAM" id="MobiDB-lite"/>
    </source>
</evidence>
<keyword evidence="4" id="KW-0255">Endonuclease</keyword>
<feature type="domain" description="HNH nuclease" evidence="3">
    <location>
        <begin position="317"/>
        <end position="369"/>
    </location>
</feature>
<protein>
    <submittedName>
        <fullName evidence="4">HNH endonuclease signature motif containing protein</fullName>
    </submittedName>
</protein>
<feature type="region of interest" description="Disordered" evidence="2">
    <location>
        <begin position="401"/>
        <end position="424"/>
    </location>
</feature>
<dbReference type="Pfam" id="PF01844">
    <property type="entry name" value="HNH"/>
    <property type="match status" value="1"/>
</dbReference>
<dbReference type="SMART" id="SM00507">
    <property type="entry name" value="HNHc"/>
    <property type="match status" value="1"/>
</dbReference>
<organism evidence="4 5">
    <name type="scientific">Microbacterium awajiense</name>
    <dbReference type="NCBI Taxonomy" id="415214"/>
    <lineage>
        <taxon>Bacteria</taxon>
        <taxon>Bacillati</taxon>
        <taxon>Actinomycetota</taxon>
        <taxon>Actinomycetes</taxon>
        <taxon>Micrococcales</taxon>
        <taxon>Microbacteriaceae</taxon>
        <taxon>Microbacterium</taxon>
    </lineage>
</organism>
<evidence type="ECO:0000313" key="5">
    <source>
        <dbReference type="Proteomes" id="UP001501697"/>
    </source>
</evidence>
<name>A0ABP7A2S1_9MICO</name>
<dbReference type="InterPro" id="IPR003870">
    <property type="entry name" value="DUF222"/>
</dbReference>
<feature type="compositionally biased region" description="Low complexity" evidence="2">
    <location>
        <begin position="409"/>
        <end position="424"/>
    </location>
</feature>
<reference evidence="5" key="1">
    <citation type="journal article" date="2019" name="Int. J. Syst. Evol. Microbiol.">
        <title>The Global Catalogue of Microorganisms (GCM) 10K type strain sequencing project: providing services to taxonomists for standard genome sequencing and annotation.</title>
        <authorList>
            <consortium name="The Broad Institute Genomics Platform"/>
            <consortium name="The Broad Institute Genome Sequencing Center for Infectious Disease"/>
            <person name="Wu L."/>
            <person name="Ma J."/>
        </authorList>
    </citation>
    <scope>NUCLEOTIDE SEQUENCE [LARGE SCALE GENOMIC DNA]</scope>
    <source>
        <strain evidence="5">JCM 16544</strain>
    </source>
</reference>
<dbReference type="EMBL" id="BAAAYU010000001">
    <property type="protein sequence ID" value="GAA3623773.1"/>
    <property type="molecule type" value="Genomic_DNA"/>
</dbReference>
<comment type="caution">
    <text evidence="4">The sequence shown here is derived from an EMBL/GenBank/DDBJ whole genome shotgun (WGS) entry which is preliminary data.</text>
</comment>
<accession>A0ABP7A2S1</accession>
<dbReference type="Proteomes" id="UP001501697">
    <property type="component" value="Unassembled WGS sequence"/>
</dbReference>
<dbReference type="InterPro" id="IPR002711">
    <property type="entry name" value="HNH"/>
</dbReference>
<gene>
    <name evidence="4" type="ORF">GCM10022200_02520</name>
</gene>
<dbReference type="RefSeq" id="WP_344736030.1">
    <property type="nucleotide sequence ID" value="NZ_BAAAYU010000001.1"/>
</dbReference>
<keyword evidence="5" id="KW-1185">Reference proteome</keyword>
<keyword evidence="4" id="KW-0540">Nuclease</keyword>
<evidence type="ECO:0000256" key="1">
    <source>
        <dbReference type="ARBA" id="ARBA00023450"/>
    </source>
</evidence>
<comment type="similarity">
    <text evidence="1">Belongs to the Rv1128c/1148c/1588c/1702c/1945/3466 family.</text>
</comment>